<dbReference type="RefSeq" id="WP_377817228.1">
    <property type="nucleotide sequence ID" value="NZ_JBHSLU010000047.1"/>
</dbReference>
<dbReference type="Proteomes" id="UP001596060">
    <property type="component" value="Unassembled WGS sequence"/>
</dbReference>
<gene>
    <name evidence="1" type="ORF">ACFPN9_15370</name>
</gene>
<keyword evidence="2" id="KW-1185">Reference proteome</keyword>
<accession>A0ABW0P2X1</accession>
<sequence>MTKAKTKLPAKKAPPTIIIEGHETYERLGMVATKIDGVEHFLDRSYARKIGRQENMVSLTIEENRAELEAYGTLQVVIDMFALVGNGAKRPVKAHWLNADQMIILAMQSRTPKGVAFRKTLVELVKAVRDGRLIHRQHAVLTDNQEGNPSLALPFDLSKGLGPVPEAL</sequence>
<organism evidence="1 2">
    <name type="scientific">Bosea massiliensis</name>
    <dbReference type="NCBI Taxonomy" id="151419"/>
    <lineage>
        <taxon>Bacteria</taxon>
        <taxon>Pseudomonadati</taxon>
        <taxon>Pseudomonadota</taxon>
        <taxon>Alphaproteobacteria</taxon>
        <taxon>Hyphomicrobiales</taxon>
        <taxon>Boseaceae</taxon>
        <taxon>Bosea</taxon>
    </lineage>
</organism>
<reference evidence="2" key="1">
    <citation type="journal article" date="2019" name="Int. J. Syst. Evol. Microbiol.">
        <title>The Global Catalogue of Microorganisms (GCM) 10K type strain sequencing project: providing services to taxonomists for standard genome sequencing and annotation.</title>
        <authorList>
            <consortium name="The Broad Institute Genomics Platform"/>
            <consortium name="The Broad Institute Genome Sequencing Center for Infectious Disease"/>
            <person name="Wu L."/>
            <person name="Ma J."/>
        </authorList>
    </citation>
    <scope>NUCLEOTIDE SEQUENCE [LARGE SCALE GENOMIC DNA]</scope>
    <source>
        <strain evidence="2">CCUG 43117</strain>
    </source>
</reference>
<evidence type="ECO:0000313" key="2">
    <source>
        <dbReference type="Proteomes" id="UP001596060"/>
    </source>
</evidence>
<evidence type="ECO:0000313" key="1">
    <source>
        <dbReference type="EMBL" id="MFC5506636.1"/>
    </source>
</evidence>
<comment type="caution">
    <text evidence="1">The sequence shown here is derived from an EMBL/GenBank/DDBJ whole genome shotgun (WGS) entry which is preliminary data.</text>
</comment>
<evidence type="ECO:0008006" key="3">
    <source>
        <dbReference type="Google" id="ProtNLM"/>
    </source>
</evidence>
<proteinExistence type="predicted"/>
<dbReference type="EMBL" id="JBHSLU010000047">
    <property type="protein sequence ID" value="MFC5506636.1"/>
    <property type="molecule type" value="Genomic_DNA"/>
</dbReference>
<protein>
    <recommendedName>
        <fullName evidence="3">KilA-N DNA-binding domain-containing protein</fullName>
    </recommendedName>
</protein>
<name>A0ABW0P2X1_9HYPH</name>